<evidence type="ECO:0000313" key="1">
    <source>
        <dbReference type="EMBL" id="GBM40904.1"/>
    </source>
</evidence>
<reference evidence="1 2" key="1">
    <citation type="journal article" date="2019" name="Sci. Rep.">
        <title>Orb-weaving spider Araneus ventricosus genome elucidates the spidroin gene catalogue.</title>
        <authorList>
            <person name="Kono N."/>
            <person name="Nakamura H."/>
            <person name="Ohtoshi R."/>
            <person name="Moran D.A.P."/>
            <person name="Shinohara A."/>
            <person name="Yoshida Y."/>
            <person name="Fujiwara M."/>
            <person name="Mori M."/>
            <person name="Tomita M."/>
            <person name="Arakawa K."/>
        </authorList>
    </citation>
    <scope>NUCLEOTIDE SEQUENCE [LARGE SCALE GENOMIC DNA]</scope>
</reference>
<keyword evidence="2" id="KW-1185">Reference proteome</keyword>
<evidence type="ECO:0000313" key="2">
    <source>
        <dbReference type="Proteomes" id="UP000499080"/>
    </source>
</evidence>
<accession>A0A4Y2FMP6</accession>
<dbReference type="Proteomes" id="UP000499080">
    <property type="component" value="Unassembled WGS sequence"/>
</dbReference>
<sequence length="91" mass="10093">MNNMPHPSIFCLTGMLGGPLSYSSQSCTTCNISQHLLAEIPAQVWISMDEHLIHSGLSKRGFLRGHNFDSSFLCCSEDGRERMLAHLQVSI</sequence>
<comment type="caution">
    <text evidence="1">The sequence shown here is derived from an EMBL/GenBank/DDBJ whole genome shotgun (WGS) entry which is preliminary data.</text>
</comment>
<organism evidence="1 2">
    <name type="scientific">Araneus ventricosus</name>
    <name type="common">Orbweaver spider</name>
    <name type="synonym">Epeira ventricosa</name>
    <dbReference type="NCBI Taxonomy" id="182803"/>
    <lineage>
        <taxon>Eukaryota</taxon>
        <taxon>Metazoa</taxon>
        <taxon>Ecdysozoa</taxon>
        <taxon>Arthropoda</taxon>
        <taxon>Chelicerata</taxon>
        <taxon>Arachnida</taxon>
        <taxon>Araneae</taxon>
        <taxon>Araneomorphae</taxon>
        <taxon>Entelegynae</taxon>
        <taxon>Araneoidea</taxon>
        <taxon>Araneidae</taxon>
        <taxon>Araneus</taxon>
    </lineage>
</organism>
<protein>
    <submittedName>
        <fullName evidence="1">Uncharacterized protein</fullName>
    </submittedName>
</protein>
<gene>
    <name evidence="1" type="ORF">AVEN_234039_1</name>
</gene>
<proteinExistence type="predicted"/>
<dbReference type="AlphaFoldDB" id="A0A4Y2FMP6"/>
<dbReference type="EMBL" id="BGPR01000947">
    <property type="protein sequence ID" value="GBM40904.1"/>
    <property type="molecule type" value="Genomic_DNA"/>
</dbReference>
<name>A0A4Y2FMP6_ARAVE</name>